<dbReference type="PANTHER" id="PTHR14218:SF32">
    <property type="entry name" value="TRIPEPTIDYL PEPTIDASE SED3 (AFU_ORTHOLOGUE AFUA_3G08930)"/>
    <property type="match status" value="1"/>
</dbReference>
<evidence type="ECO:0000256" key="8">
    <source>
        <dbReference type="ARBA" id="ARBA00022729"/>
    </source>
</evidence>
<dbReference type="InterPro" id="IPR036852">
    <property type="entry name" value="Peptidase_S8/S53_dom_sf"/>
</dbReference>
<gene>
    <name evidence="20" type="ORF">ETB97_009296</name>
</gene>
<dbReference type="CDD" id="cd04056">
    <property type="entry name" value="Peptidases_S53"/>
    <property type="match status" value="1"/>
</dbReference>
<dbReference type="GO" id="GO:0005576">
    <property type="term" value="C:extracellular region"/>
    <property type="evidence" value="ECO:0007669"/>
    <property type="project" value="UniProtKB-SubCell"/>
</dbReference>
<keyword evidence="12" id="KW-0843">Virulence</keyword>
<keyword evidence="11 16" id="KW-0106">Calcium</keyword>
<evidence type="ECO:0000256" key="10">
    <source>
        <dbReference type="ARBA" id="ARBA00022825"/>
    </source>
</evidence>
<evidence type="ECO:0000256" key="15">
    <source>
        <dbReference type="ARBA" id="ARBA00035112"/>
    </source>
</evidence>
<dbReference type="Pfam" id="PF00082">
    <property type="entry name" value="Peptidase_S8"/>
    <property type="match status" value="1"/>
</dbReference>
<dbReference type="SUPFAM" id="SSF54897">
    <property type="entry name" value="Protease propeptides/inhibitors"/>
    <property type="match status" value="1"/>
</dbReference>
<keyword evidence="14" id="KW-0325">Glycoprotein</keyword>
<evidence type="ECO:0000256" key="16">
    <source>
        <dbReference type="PROSITE-ProRule" id="PRU01032"/>
    </source>
</evidence>
<dbReference type="PANTHER" id="PTHR14218">
    <property type="entry name" value="PROTEASE S8 TRIPEPTIDYL PEPTIDASE I CLN2"/>
    <property type="match status" value="1"/>
</dbReference>
<name>A0A8H6ADG5_PETAA</name>
<feature type="region of interest" description="Disordered" evidence="17">
    <location>
        <begin position="1"/>
        <end position="23"/>
    </location>
</feature>
<dbReference type="GO" id="GO:0043386">
    <property type="term" value="P:mycotoxin biosynthetic process"/>
    <property type="evidence" value="ECO:0007669"/>
    <property type="project" value="InterPro"/>
</dbReference>
<evidence type="ECO:0000256" key="13">
    <source>
        <dbReference type="ARBA" id="ARBA00023145"/>
    </source>
</evidence>
<keyword evidence="6 16" id="KW-0645">Protease</keyword>
<keyword evidence="18" id="KW-0472">Membrane</keyword>
<dbReference type="InterPro" id="IPR021765">
    <property type="entry name" value="UstYa-like"/>
</dbReference>
<dbReference type="EC" id="3.4.14.10" evidence="4"/>
<evidence type="ECO:0000256" key="12">
    <source>
        <dbReference type="ARBA" id="ARBA00023026"/>
    </source>
</evidence>
<evidence type="ECO:0000256" key="6">
    <source>
        <dbReference type="ARBA" id="ARBA00022670"/>
    </source>
</evidence>
<evidence type="ECO:0000256" key="5">
    <source>
        <dbReference type="ARBA" id="ARBA00022525"/>
    </source>
</evidence>
<feature type="transmembrane region" description="Helical" evidence="18">
    <location>
        <begin position="55"/>
        <end position="75"/>
    </location>
</feature>
<evidence type="ECO:0000256" key="1">
    <source>
        <dbReference type="ARBA" id="ARBA00001910"/>
    </source>
</evidence>
<keyword evidence="8" id="KW-0732">Signal</keyword>
<accession>A0A8H6ADG5</accession>
<proteinExistence type="inferred from homology"/>
<feature type="active site" description="Charge relay system" evidence="16">
    <location>
        <position position="418"/>
    </location>
</feature>
<dbReference type="InterPro" id="IPR030400">
    <property type="entry name" value="Sedolisin_dom"/>
</dbReference>
<dbReference type="GO" id="GO:0006508">
    <property type="term" value="P:proteolysis"/>
    <property type="evidence" value="ECO:0007669"/>
    <property type="project" value="UniProtKB-KW"/>
</dbReference>
<feature type="binding site" evidence="16">
    <location>
        <position position="674"/>
    </location>
    <ligand>
        <name>Ca(2+)</name>
        <dbReference type="ChEBI" id="CHEBI:29108"/>
    </ligand>
</feature>
<feature type="active site" description="Charge relay system" evidence="16">
    <location>
        <position position="632"/>
    </location>
</feature>
<organism evidence="20 21">
    <name type="scientific">Petromyces alliaceus</name>
    <name type="common">Aspergillus alliaceus</name>
    <dbReference type="NCBI Taxonomy" id="209559"/>
    <lineage>
        <taxon>Eukaryota</taxon>
        <taxon>Fungi</taxon>
        <taxon>Dikarya</taxon>
        <taxon>Ascomycota</taxon>
        <taxon>Pezizomycotina</taxon>
        <taxon>Eurotiomycetes</taxon>
        <taxon>Eurotiomycetidae</taxon>
        <taxon>Eurotiales</taxon>
        <taxon>Aspergillaceae</taxon>
        <taxon>Aspergillus</taxon>
        <taxon>Aspergillus subgen. Circumdati</taxon>
    </lineage>
</organism>
<feature type="domain" description="Peptidase S53" evidence="19">
    <location>
        <begin position="343"/>
        <end position="729"/>
    </location>
</feature>
<keyword evidence="9 16" id="KW-0378">Hydrolase</keyword>
<dbReference type="Proteomes" id="UP000541154">
    <property type="component" value="Unassembled WGS sequence"/>
</dbReference>
<dbReference type="Gene3D" id="3.40.50.200">
    <property type="entry name" value="Peptidase S8/S53 domain"/>
    <property type="match status" value="1"/>
</dbReference>
<evidence type="ECO:0000256" key="11">
    <source>
        <dbReference type="ARBA" id="ARBA00022837"/>
    </source>
</evidence>
<evidence type="ECO:0000256" key="7">
    <source>
        <dbReference type="ARBA" id="ARBA00022723"/>
    </source>
</evidence>
<keyword evidence="10 16" id="KW-0720">Serine protease</keyword>
<dbReference type="InterPro" id="IPR023828">
    <property type="entry name" value="Peptidase_S8_Ser-AS"/>
</dbReference>
<dbReference type="Pfam" id="PF11807">
    <property type="entry name" value="UstYa"/>
    <property type="match status" value="1"/>
</dbReference>
<feature type="binding site" evidence="16">
    <location>
        <position position="675"/>
    </location>
    <ligand>
        <name>Ca(2+)</name>
        <dbReference type="ChEBI" id="CHEBI:29108"/>
    </ligand>
</feature>
<comment type="catalytic activity">
    <reaction evidence="1">
        <text>Release of an N-terminal tripeptide from a polypeptide.</text>
        <dbReference type="EC" id="3.4.14.10"/>
    </reaction>
</comment>
<keyword evidence="7 16" id="KW-0479">Metal-binding</keyword>
<dbReference type="FunFam" id="3.40.50.200:FF:000015">
    <property type="entry name" value="Tripeptidyl peptidase A"/>
    <property type="match status" value="1"/>
</dbReference>
<protein>
    <recommendedName>
        <fullName evidence="4">tripeptidyl-peptidase II</fullName>
        <ecNumber evidence="4">3.4.14.10</ecNumber>
    </recommendedName>
</protein>
<sequence length="733" mass="79819">MSILKGFRGTAKGSPSSDSEFGSHDEEKQLLFSDEKRVRFKEAYKFWSLRNIIQYGLLFLAGAFSFTALGFLLAVNVKPAATDSICAERLSSYSPALPAVRYSNVQFNGSFTGSNKFRGYPNPDLDDAWSRISALYPIRISDQELNSIGKPVTAVQYLREEGAIGTPTGWRIVKRAHPSEPITIRIYLHPSNITSLQDTVYAIATPGNEQYGKHLSREDTHLLSQPSVQAIENVTSWITGGGISLDKVKINSNRIKISTTIGKANGLLRSDYSVFEHQGFKRRLVRSLTYNVPADVREHIAMLQPVDLFSPLQAHVSRGRKWSDNRFWEENQVALGDISCNHNITPSCLKDLYNIDYTADGARGGKVAFTSFLGEAARHEDVKTFQEQLAPWTAGHSYQSIAINGAENEVFESEAAAEGNLDGQYFIAIVAPLPMTEYNFGGRGPLIPDLDQPSLPGSNEPYLEFLEYLLDLPDKDLPHTITSSYGENEQEIPPDYAQAICNLFALLGARGVSMIVSSGDSGVGQACQSNDGHNTTRFNPIFPASCPFVTSVGATKHVYPEVAVEFSSGGFSDLFPRPSYQDAAVQQYLHGLGDTWAGLYNVAGRGFPDVAAQGTSFTVVDKGRESHISGTSAAAPVFAGIVALISAERVTAGLPPLGFLNPWLYSEGFRVLNDVTRGGSDGCNGVDQYSKLETPVVPFASWNATVGWDPVTGLGTPDYGRMRGLFINGALGL</sequence>
<comment type="similarity">
    <text evidence="15">Belongs to the ustYa family.</text>
</comment>
<evidence type="ECO:0000256" key="3">
    <source>
        <dbReference type="ARBA" id="ARBA00004239"/>
    </source>
</evidence>
<dbReference type="SMART" id="SM00944">
    <property type="entry name" value="Pro-kuma_activ"/>
    <property type="match status" value="1"/>
</dbReference>
<dbReference type="GO" id="GO:0008240">
    <property type="term" value="F:tripeptidyl-peptidase activity"/>
    <property type="evidence" value="ECO:0007669"/>
    <property type="project" value="UniProtKB-EC"/>
</dbReference>
<evidence type="ECO:0000313" key="20">
    <source>
        <dbReference type="EMBL" id="KAF5863833.1"/>
    </source>
</evidence>
<evidence type="ECO:0000256" key="4">
    <source>
        <dbReference type="ARBA" id="ARBA00012462"/>
    </source>
</evidence>
<evidence type="ECO:0000256" key="9">
    <source>
        <dbReference type="ARBA" id="ARBA00022801"/>
    </source>
</evidence>
<evidence type="ECO:0000259" key="19">
    <source>
        <dbReference type="PROSITE" id="PS51695"/>
    </source>
</evidence>
<feature type="binding site" evidence="16">
    <location>
        <position position="709"/>
    </location>
    <ligand>
        <name>Ca(2+)</name>
        <dbReference type="ChEBI" id="CHEBI:29108"/>
    </ligand>
</feature>
<dbReference type="Pfam" id="PF09286">
    <property type="entry name" value="Pro-kuma_activ"/>
    <property type="match status" value="1"/>
</dbReference>
<dbReference type="EMBL" id="SPNV01000044">
    <property type="protein sequence ID" value="KAF5863833.1"/>
    <property type="molecule type" value="Genomic_DNA"/>
</dbReference>
<dbReference type="GO" id="GO:0046872">
    <property type="term" value="F:metal ion binding"/>
    <property type="evidence" value="ECO:0007669"/>
    <property type="project" value="UniProtKB-UniRule"/>
</dbReference>
<evidence type="ECO:0000313" key="21">
    <source>
        <dbReference type="Proteomes" id="UP000541154"/>
    </source>
</evidence>
<comment type="caution">
    <text evidence="20">The sequence shown here is derived from an EMBL/GenBank/DDBJ whole genome shotgun (WGS) entry which is preliminary data.</text>
</comment>
<evidence type="ECO:0000256" key="2">
    <source>
        <dbReference type="ARBA" id="ARBA00002451"/>
    </source>
</evidence>
<comment type="subcellular location">
    <subcellularLocation>
        <location evidence="3">Secreted</location>
        <location evidence="3">Extracellular space</location>
    </subcellularLocation>
</comment>
<keyword evidence="5" id="KW-0964">Secreted</keyword>
<reference evidence="20 21" key="1">
    <citation type="submission" date="2019-04" db="EMBL/GenBank/DDBJ databases">
        <title>Aspergillus burnettii sp. nov., novel species from soil in southeast Queensland.</title>
        <authorList>
            <person name="Gilchrist C.L.M."/>
            <person name="Pitt J.I."/>
            <person name="Lange L."/>
            <person name="Lacey H.J."/>
            <person name="Vuong D."/>
            <person name="Midgley D.J."/>
            <person name="Greenfield P."/>
            <person name="Bradbury M."/>
            <person name="Lacey E."/>
            <person name="Busk P.K."/>
            <person name="Pilgaard B."/>
            <person name="Chooi Y.H."/>
            <person name="Piggott A.M."/>
        </authorList>
    </citation>
    <scope>NUCLEOTIDE SEQUENCE [LARGE SCALE GENOMIC DNA]</scope>
    <source>
        <strain evidence="20 21">FRR 5400</strain>
    </source>
</reference>
<feature type="active site" description="Charge relay system" evidence="16">
    <location>
        <position position="422"/>
    </location>
</feature>
<keyword evidence="21" id="KW-1185">Reference proteome</keyword>
<dbReference type="GO" id="GO:0004252">
    <property type="term" value="F:serine-type endopeptidase activity"/>
    <property type="evidence" value="ECO:0007669"/>
    <property type="project" value="UniProtKB-UniRule"/>
</dbReference>
<dbReference type="SUPFAM" id="SSF52743">
    <property type="entry name" value="Subtilisin-like"/>
    <property type="match status" value="1"/>
</dbReference>
<dbReference type="PROSITE" id="PS00138">
    <property type="entry name" value="SUBTILASE_SER"/>
    <property type="match status" value="1"/>
</dbReference>
<comment type="cofactor">
    <cofactor evidence="16">
        <name>Ca(2+)</name>
        <dbReference type="ChEBI" id="CHEBI:29108"/>
    </cofactor>
    <text evidence="16">Binds 1 Ca(2+) ion per subunit.</text>
</comment>
<dbReference type="CDD" id="cd11377">
    <property type="entry name" value="Pro-peptidase_S53"/>
    <property type="match status" value="1"/>
</dbReference>
<evidence type="ECO:0000256" key="18">
    <source>
        <dbReference type="SAM" id="Phobius"/>
    </source>
</evidence>
<evidence type="ECO:0000256" key="17">
    <source>
        <dbReference type="SAM" id="MobiDB-lite"/>
    </source>
</evidence>
<keyword evidence="13" id="KW-0865">Zymogen</keyword>
<keyword evidence="18" id="KW-0812">Transmembrane</keyword>
<evidence type="ECO:0000256" key="14">
    <source>
        <dbReference type="ARBA" id="ARBA00023180"/>
    </source>
</evidence>
<dbReference type="InterPro" id="IPR015366">
    <property type="entry name" value="S53_propep"/>
</dbReference>
<dbReference type="AlphaFoldDB" id="A0A8H6ADG5"/>
<feature type="binding site" evidence="16">
    <location>
        <position position="707"/>
    </location>
    <ligand>
        <name>Ca(2+)</name>
        <dbReference type="ChEBI" id="CHEBI:29108"/>
    </ligand>
</feature>
<dbReference type="InterPro" id="IPR000209">
    <property type="entry name" value="Peptidase_S8/S53_dom"/>
</dbReference>
<dbReference type="PROSITE" id="PS51695">
    <property type="entry name" value="SEDOLISIN"/>
    <property type="match status" value="1"/>
</dbReference>
<keyword evidence="18" id="KW-1133">Transmembrane helix</keyword>
<comment type="function">
    <text evidence="2">Secreted tripeptidyl-peptidase which degrades proteins at acidic pHs and is involved in virulence.</text>
</comment>
<dbReference type="InterPro" id="IPR050819">
    <property type="entry name" value="Tripeptidyl-peptidase_I"/>
</dbReference>